<evidence type="ECO:0000256" key="1">
    <source>
        <dbReference type="SAM" id="MobiDB-lite"/>
    </source>
</evidence>
<reference evidence="4" key="3">
    <citation type="submission" date="2025-04" db="UniProtKB">
        <authorList>
            <consortium name="RefSeq"/>
        </authorList>
    </citation>
    <scope>IDENTIFICATION</scope>
    <source>
        <strain evidence="4">CBS 304.34</strain>
    </source>
</reference>
<dbReference type="RefSeq" id="XP_033571356.1">
    <property type="nucleotide sequence ID" value="XM_033721022.1"/>
</dbReference>
<dbReference type="GeneID" id="54461915"/>
<feature type="compositionally biased region" description="Basic and acidic residues" evidence="1">
    <location>
        <begin position="1"/>
        <end position="11"/>
    </location>
</feature>
<evidence type="ECO:0000313" key="4">
    <source>
        <dbReference type="RefSeq" id="XP_033571356.1"/>
    </source>
</evidence>
<evidence type="ECO:0000313" key="3">
    <source>
        <dbReference type="Proteomes" id="UP000504636"/>
    </source>
</evidence>
<dbReference type="OrthoDB" id="10377442at2759"/>
<reference evidence="4" key="2">
    <citation type="submission" date="2020-04" db="EMBL/GenBank/DDBJ databases">
        <authorList>
            <consortium name="NCBI Genome Project"/>
        </authorList>
    </citation>
    <scope>NUCLEOTIDE SEQUENCE</scope>
    <source>
        <strain evidence="4">CBS 304.34</strain>
    </source>
</reference>
<proteinExistence type="predicted"/>
<keyword evidence="3" id="KW-1185">Reference proteome</keyword>
<reference evidence="2 4" key="1">
    <citation type="journal article" date="2020" name="Stud. Mycol.">
        <title>101 Dothideomycetes genomes: a test case for predicting lifestyles and emergence of pathogens.</title>
        <authorList>
            <person name="Haridas S."/>
            <person name="Albert R."/>
            <person name="Binder M."/>
            <person name="Bloem J."/>
            <person name="Labutti K."/>
            <person name="Salamov A."/>
            <person name="Andreopoulos B."/>
            <person name="Baker S."/>
            <person name="Barry K."/>
            <person name="Bills G."/>
            <person name="Bluhm B."/>
            <person name="Cannon C."/>
            <person name="Castanera R."/>
            <person name="Culley D."/>
            <person name="Daum C."/>
            <person name="Ezra D."/>
            <person name="Gonzalez J."/>
            <person name="Henrissat B."/>
            <person name="Kuo A."/>
            <person name="Liang C."/>
            <person name="Lipzen A."/>
            <person name="Lutzoni F."/>
            <person name="Magnuson J."/>
            <person name="Mondo S."/>
            <person name="Nolan M."/>
            <person name="Ohm R."/>
            <person name="Pangilinan J."/>
            <person name="Park H.-J."/>
            <person name="Ramirez L."/>
            <person name="Alfaro M."/>
            <person name="Sun H."/>
            <person name="Tritt A."/>
            <person name="Yoshinaga Y."/>
            <person name="Zwiers L.-H."/>
            <person name="Turgeon B."/>
            <person name="Goodwin S."/>
            <person name="Spatafora J."/>
            <person name="Crous P."/>
            <person name="Grigoriev I."/>
        </authorList>
    </citation>
    <scope>NUCLEOTIDE SEQUENCE</scope>
    <source>
        <strain evidence="2 4">CBS 304.34</strain>
    </source>
</reference>
<name>A0A6A6Y6G6_9PEZI</name>
<sequence length="344" mass="38780">MKEEKGKEKATTESTVESETELEPAVSAATESTMEDVERFSTTTPSMPTLDFFRDGDKILKRFSLIPKLEGRGVDSAGPQQQSCTPKFQMTLLNGLAEILSYYYLPAKKFGPKDRHILLTISVSTIRQTKRLKNCDTIWVNPAHQKVFCDAAMPIYYKLCKMALAWSRSSHPYPPQDMLKQKTWAQYFAPKEPRSQSIPYVQTLPKGAIAIRDQWLATLDVVMRKSTDIKDGDSESTREWKEKRRNEYYDHLPDFNGGYEGTSLQGTKVKEVESIDDVESKGSSSVGSLYHLNKLANKYNPGLEDLNMGPEEGYEDRAIDMVIWPKAAVSGDDDLGGFKMGEAE</sequence>
<dbReference type="Proteomes" id="UP000504636">
    <property type="component" value="Unplaced"/>
</dbReference>
<protein>
    <submittedName>
        <fullName evidence="2 4">Uncharacterized protein</fullName>
    </submittedName>
</protein>
<feature type="region of interest" description="Disordered" evidence="1">
    <location>
        <begin position="1"/>
        <end position="43"/>
    </location>
</feature>
<accession>A0A6A6Y6G6</accession>
<evidence type="ECO:0000313" key="2">
    <source>
        <dbReference type="EMBL" id="KAF2804392.1"/>
    </source>
</evidence>
<gene>
    <name evidence="2 4" type="ORF">BDZ99DRAFT_467446</name>
</gene>
<dbReference type="EMBL" id="MU003713">
    <property type="protein sequence ID" value="KAF2804392.1"/>
    <property type="molecule type" value="Genomic_DNA"/>
</dbReference>
<dbReference type="AlphaFoldDB" id="A0A6A6Y6G6"/>
<organism evidence="2">
    <name type="scientific">Mytilinidion resinicola</name>
    <dbReference type="NCBI Taxonomy" id="574789"/>
    <lineage>
        <taxon>Eukaryota</taxon>
        <taxon>Fungi</taxon>
        <taxon>Dikarya</taxon>
        <taxon>Ascomycota</taxon>
        <taxon>Pezizomycotina</taxon>
        <taxon>Dothideomycetes</taxon>
        <taxon>Pleosporomycetidae</taxon>
        <taxon>Mytilinidiales</taxon>
        <taxon>Mytilinidiaceae</taxon>
        <taxon>Mytilinidion</taxon>
    </lineage>
</organism>